<dbReference type="GO" id="GO:1990811">
    <property type="term" value="C:MWP complex"/>
    <property type="evidence" value="ECO:0007669"/>
    <property type="project" value="TreeGrafter"/>
</dbReference>
<dbReference type="PANTHER" id="PTHR16220:SF0">
    <property type="entry name" value="WD REPEAT-CONTAINING PROTEIN WRAP73"/>
    <property type="match status" value="1"/>
</dbReference>
<dbReference type="Pfam" id="PF00400">
    <property type="entry name" value="WD40"/>
    <property type="match status" value="2"/>
</dbReference>
<dbReference type="SMART" id="SM00320">
    <property type="entry name" value="WD40"/>
    <property type="match status" value="4"/>
</dbReference>
<dbReference type="GO" id="GO:0005815">
    <property type="term" value="C:microtubule organizing center"/>
    <property type="evidence" value="ECO:0007669"/>
    <property type="project" value="TreeGrafter"/>
</dbReference>
<dbReference type="InterPro" id="IPR015943">
    <property type="entry name" value="WD40/YVTN_repeat-like_dom_sf"/>
</dbReference>
<dbReference type="Proteomes" id="UP000267251">
    <property type="component" value="Unassembled WGS sequence"/>
</dbReference>
<dbReference type="AlphaFoldDB" id="A0A4P9XY58"/>
<reference evidence="2" key="1">
    <citation type="journal article" date="2018" name="Nat. Microbiol.">
        <title>Leveraging single-cell genomics to expand the fungal tree of life.</title>
        <authorList>
            <person name="Ahrendt S.R."/>
            <person name="Quandt C.A."/>
            <person name="Ciobanu D."/>
            <person name="Clum A."/>
            <person name="Salamov A."/>
            <person name="Andreopoulos B."/>
            <person name="Cheng J.F."/>
            <person name="Woyke T."/>
            <person name="Pelin A."/>
            <person name="Henrissat B."/>
            <person name="Reynolds N.K."/>
            <person name="Benny G.L."/>
            <person name="Smith M.E."/>
            <person name="James T.Y."/>
            <person name="Grigoriev I.V."/>
        </authorList>
    </citation>
    <scope>NUCLEOTIDE SEQUENCE [LARGE SCALE GENOMIC DNA]</scope>
</reference>
<dbReference type="GO" id="GO:1990810">
    <property type="term" value="P:microtubule anchoring at mitotic spindle pole body"/>
    <property type="evidence" value="ECO:0007669"/>
    <property type="project" value="TreeGrafter"/>
</dbReference>
<organism evidence="1 2">
    <name type="scientific">Piptocephalis cylindrospora</name>
    <dbReference type="NCBI Taxonomy" id="1907219"/>
    <lineage>
        <taxon>Eukaryota</taxon>
        <taxon>Fungi</taxon>
        <taxon>Fungi incertae sedis</taxon>
        <taxon>Zoopagomycota</taxon>
        <taxon>Zoopagomycotina</taxon>
        <taxon>Zoopagomycetes</taxon>
        <taxon>Zoopagales</taxon>
        <taxon>Piptocephalidaceae</taxon>
        <taxon>Piptocephalis</taxon>
    </lineage>
</organism>
<dbReference type="SUPFAM" id="SSF50978">
    <property type="entry name" value="WD40 repeat-like"/>
    <property type="match status" value="1"/>
</dbReference>
<dbReference type="OrthoDB" id="308690at2759"/>
<protein>
    <submittedName>
        <fullName evidence="1">WD repeat domain 8</fullName>
    </submittedName>
</protein>
<accession>A0A4P9XY58</accession>
<proteinExistence type="predicted"/>
<sequence>MDFTELFKQSSGQVFPSPDHRHLATVFQNRVIIRDAESLEPVLSFTATDHLSDLEWSPDGVFILACGYKSDTVYVWSVEDKHWGGRVDETTVGLAGARWSPDSRHLLVYSSFDLRLTIWPLTDTEPAYIQSPKKLEKGLGLLRGSRFIAVAQRKDFKDTIGVYDSVKWTQLKSFPVGTLDMAGICWSPNGHYLVAWDTMLEYRVQVFSSDGQILTSYSAYDAGFGVKSVCWSPGSDLLAIGSYDQKVRLLNHYTWKPLFTFTHPERVTSAPHLTIYREVDVPIPEKGSDGPPAKYEILSSSLTITSTRTDADKPNPRLGVGLCEFDMSGQYLVTRNDNMPQCLWIWEVERLRLRVLAQQSASIRVARWSPTRPGLLAFVCGGNNVYLWTERNGCECVEVPT</sequence>
<name>A0A4P9XY58_9FUNG</name>
<evidence type="ECO:0000313" key="2">
    <source>
        <dbReference type="Proteomes" id="UP000267251"/>
    </source>
</evidence>
<dbReference type="InterPro" id="IPR052778">
    <property type="entry name" value="Centrosome-WD_assoc"/>
</dbReference>
<gene>
    <name evidence="1" type="ORF">BJ684DRAFT_22100</name>
</gene>
<evidence type="ECO:0000313" key="1">
    <source>
        <dbReference type="EMBL" id="RKP11346.1"/>
    </source>
</evidence>
<dbReference type="PANTHER" id="PTHR16220">
    <property type="entry name" value="WD REPEAT PROTEIN 8-RELATED"/>
    <property type="match status" value="1"/>
</dbReference>
<keyword evidence="2" id="KW-1185">Reference proteome</keyword>
<dbReference type="Gene3D" id="2.130.10.10">
    <property type="entry name" value="YVTN repeat-like/Quinoprotein amine dehydrogenase"/>
    <property type="match status" value="2"/>
</dbReference>
<feature type="non-terminal residue" evidence="1">
    <location>
        <position position="401"/>
    </location>
</feature>
<dbReference type="EMBL" id="KZ988990">
    <property type="protein sequence ID" value="RKP11346.1"/>
    <property type="molecule type" value="Genomic_DNA"/>
</dbReference>
<dbReference type="InterPro" id="IPR036322">
    <property type="entry name" value="WD40_repeat_dom_sf"/>
</dbReference>
<dbReference type="InterPro" id="IPR001680">
    <property type="entry name" value="WD40_rpt"/>
</dbReference>